<keyword evidence="8 13" id="KW-0479">Metal-binding</keyword>
<comment type="caution">
    <text evidence="15">The sequence shown here is derived from an EMBL/GenBank/DDBJ whole genome shotgun (WGS) entry which is preliminary data.</text>
</comment>
<comment type="function">
    <text evidence="2 13">Catalyzes the isomerization between 2-isopropylmalate and 3-isopropylmalate, via the formation of 2-isopropylmaleate.</text>
</comment>
<evidence type="ECO:0000256" key="7">
    <source>
        <dbReference type="ARBA" id="ARBA00022605"/>
    </source>
</evidence>
<dbReference type="AlphaFoldDB" id="A0A7W7IMQ6"/>
<evidence type="ECO:0000256" key="13">
    <source>
        <dbReference type="HAMAP-Rule" id="MF_01026"/>
    </source>
</evidence>
<dbReference type="GO" id="GO:0009098">
    <property type="term" value="P:L-leucine biosynthetic process"/>
    <property type="evidence" value="ECO:0007669"/>
    <property type="project" value="UniProtKB-UniRule"/>
</dbReference>
<evidence type="ECO:0000256" key="3">
    <source>
        <dbReference type="ARBA" id="ARBA00004729"/>
    </source>
</evidence>
<dbReference type="PRINTS" id="PR00415">
    <property type="entry name" value="ACONITASE"/>
</dbReference>
<sequence>MSARTLYEKVWDRHVVVPETAETPGVMYVDLHLVHEVTSPQAFSEIEARGLKVRRPDRTFATLDHSTPTLPAGADGQRPYFTAAAKNQVETLEANCERHGVELAGWDSDQRGVVHVMGPELGLTQPGMTVVCGDSHTATHGAFGALAFGIGTSEVGHVLATQCLLQRRAKSMRVTVGGALRPGVSGKDVALAVIAAIGFGGGTGYVIEYAGEAVRSLDMEGRMTLCNMSIEAGARAGMIAPDQTTIDWLRGRRHVPADFDTAAADWLTLASDPGATFDKEVVLDGAAIRPMATWGTTPDAGAPVGAPAPHPRKASDQKALDYMGFTAGEATTGHKVDVVFIGSCTNGRLPDLRAAADILRGRKVQPGVRMLVVPGSEAVRRDAEAEGLDRVFTEAGAEWRIPGCSMCIAMNGDFVAPGQLAVSTSNRNFEGRQGKGARTILASPATAAASAVAGVLTDPRAYLEAIHA</sequence>
<dbReference type="InterPro" id="IPR050067">
    <property type="entry name" value="IPM_dehydratase_rel_enz"/>
</dbReference>
<dbReference type="GO" id="GO:0046872">
    <property type="term" value="F:metal ion binding"/>
    <property type="evidence" value="ECO:0007669"/>
    <property type="project" value="UniProtKB-KW"/>
</dbReference>
<dbReference type="NCBIfam" id="NF009116">
    <property type="entry name" value="PRK12466.1"/>
    <property type="match status" value="1"/>
</dbReference>
<organism evidence="15 16">
    <name type="scientific">Brevundimonas bullata</name>
    <dbReference type="NCBI Taxonomy" id="13160"/>
    <lineage>
        <taxon>Bacteria</taxon>
        <taxon>Pseudomonadati</taxon>
        <taxon>Pseudomonadota</taxon>
        <taxon>Alphaproteobacteria</taxon>
        <taxon>Caulobacterales</taxon>
        <taxon>Caulobacteraceae</taxon>
        <taxon>Brevundimonas</taxon>
    </lineage>
</organism>
<comment type="subunit">
    <text evidence="4 13">Heterodimer of LeuC and LeuD.</text>
</comment>
<dbReference type="InterPro" id="IPR015931">
    <property type="entry name" value="Acnase/IPM_dHydase_lsu_aba_1/3"/>
</dbReference>
<evidence type="ECO:0000256" key="10">
    <source>
        <dbReference type="ARBA" id="ARBA00023014"/>
    </source>
</evidence>
<evidence type="ECO:0000256" key="5">
    <source>
        <dbReference type="ARBA" id="ARBA00022430"/>
    </source>
</evidence>
<keyword evidence="10 13" id="KW-0411">Iron-sulfur</keyword>
<dbReference type="PANTHER" id="PTHR43822:SF9">
    <property type="entry name" value="3-ISOPROPYLMALATE DEHYDRATASE"/>
    <property type="match status" value="1"/>
</dbReference>
<dbReference type="SUPFAM" id="SSF53732">
    <property type="entry name" value="Aconitase iron-sulfur domain"/>
    <property type="match status" value="1"/>
</dbReference>
<comment type="cofactor">
    <cofactor evidence="13">
        <name>[4Fe-4S] cluster</name>
        <dbReference type="ChEBI" id="CHEBI:49883"/>
    </cofactor>
    <text evidence="13">Binds 1 [4Fe-4S] cluster per subunit.</text>
</comment>
<evidence type="ECO:0000256" key="8">
    <source>
        <dbReference type="ARBA" id="ARBA00022723"/>
    </source>
</evidence>
<dbReference type="InterPro" id="IPR004430">
    <property type="entry name" value="3-IsopropMal_deHydase_lsu"/>
</dbReference>
<evidence type="ECO:0000313" key="15">
    <source>
        <dbReference type="EMBL" id="MBB4797171.1"/>
    </source>
</evidence>
<dbReference type="HAMAP" id="MF_01026">
    <property type="entry name" value="LeuC_type1"/>
    <property type="match status" value="1"/>
</dbReference>
<dbReference type="PROSITE" id="PS01244">
    <property type="entry name" value="ACONITASE_2"/>
    <property type="match status" value="1"/>
</dbReference>
<accession>A0A7W7IMQ6</accession>
<dbReference type="RefSeq" id="WP_221415702.1">
    <property type="nucleotide sequence ID" value="NZ_JACHKY010000001.1"/>
</dbReference>
<dbReference type="Pfam" id="PF00330">
    <property type="entry name" value="Aconitase"/>
    <property type="match status" value="1"/>
</dbReference>
<keyword evidence="7 13" id="KW-0028">Amino-acid biosynthesis</keyword>
<dbReference type="InterPro" id="IPR018136">
    <property type="entry name" value="Aconitase_4Fe-4S_BS"/>
</dbReference>
<feature type="binding site" evidence="13">
    <location>
        <position position="404"/>
    </location>
    <ligand>
        <name>[4Fe-4S] cluster</name>
        <dbReference type="ChEBI" id="CHEBI:49883"/>
    </ligand>
</feature>
<keyword evidence="11 13" id="KW-0456">Lyase</keyword>
<feature type="binding site" evidence="13">
    <location>
        <position position="344"/>
    </location>
    <ligand>
        <name>[4Fe-4S] cluster</name>
        <dbReference type="ChEBI" id="CHEBI:49883"/>
    </ligand>
</feature>
<dbReference type="EMBL" id="JACHKY010000001">
    <property type="protein sequence ID" value="MBB4797171.1"/>
    <property type="molecule type" value="Genomic_DNA"/>
</dbReference>
<dbReference type="GO" id="GO:0003861">
    <property type="term" value="F:3-isopropylmalate dehydratase activity"/>
    <property type="evidence" value="ECO:0007669"/>
    <property type="project" value="UniProtKB-UniRule"/>
</dbReference>
<keyword evidence="12 13" id="KW-0100">Branched-chain amino acid biosynthesis</keyword>
<dbReference type="InterPro" id="IPR001030">
    <property type="entry name" value="Acoase/IPM_deHydtase_lsu_aba"/>
</dbReference>
<evidence type="ECO:0000256" key="12">
    <source>
        <dbReference type="ARBA" id="ARBA00023304"/>
    </source>
</evidence>
<feature type="domain" description="Aconitase/3-isopropylmalate dehydratase large subunit alpha/beta/alpha" evidence="14">
    <location>
        <begin position="8"/>
        <end position="454"/>
    </location>
</feature>
<comment type="pathway">
    <text evidence="3 13">Amino-acid biosynthesis; L-leucine biosynthesis; L-leucine from 3-methyl-2-oxobutanoate: step 2/4.</text>
</comment>
<dbReference type="NCBIfam" id="NF004016">
    <property type="entry name" value="PRK05478.1"/>
    <property type="match status" value="1"/>
</dbReference>
<keyword evidence="6 13" id="KW-0004">4Fe-4S</keyword>
<dbReference type="FunFam" id="3.30.499.10:FF:000007">
    <property type="entry name" value="3-isopropylmalate dehydratase large subunit"/>
    <property type="match status" value="1"/>
</dbReference>
<dbReference type="Proteomes" id="UP000539957">
    <property type="component" value="Unassembled WGS sequence"/>
</dbReference>
<dbReference type="InterPro" id="IPR036008">
    <property type="entry name" value="Aconitase_4Fe-4S_dom"/>
</dbReference>
<keyword evidence="16" id="KW-1185">Reference proteome</keyword>
<dbReference type="CDD" id="cd01583">
    <property type="entry name" value="IPMI"/>
    <property type="match status" value="1"/>
</dbReference>
<evidence type="ECO:0000313" key="16">
    <source>
        <dbReference type="Proteomes" id="UP000539957"/>
    </source>
</evidence>
<gene>
    <name evidence="13" type="primary">leuC</name>
    <name evidence="15" type="ORF">HNP32_000885</name>
</gene>
<dbReference type="PROSITE" id="PS00450">
    <property type="entry name" value="ACONITASE_1"/>
    <property type="match status" value="1"/>
</dbReference>
<reference evidence="15 16" key="1">
    <citation type="submission" date="2020-08" db="EMBL/GenBank/DDBJ databases">
        <title>Functional genomics of gut bacteria from endangered species of beetles.</title>
        <authorList>
            <person name="Carlos-Shanley C."/>
        </authorList>
    </citation>
    <scope>NUCLEOTIDE SEQUENCE [LARGE SCALE GENOMIC DNA]</scope>
    <source>
        <strain evidence="15 16">S00123</strain>
    </source>
</reference>
<evidence type="ECO:0000256" key="9">
    <source>
        <dbReference type="ARBA" id="ARBA00023004"/>
    </source>
</evidence>
<evidence type="ECO:0000256" key="6">
    <source>
        <dbReference type="ARBA" id="ARBA00022485"/>
    </source>
</evidence>
<evidence type="ECO:0000256" key="1">
    <source>
        <dbReference type="ARBA" id="ARBA00000491"/>
    </source>
</evidence>
<dbReference type="InterPro" id="IPR033941">
    <property type="entry name" value="IPMI_cat"/>
</dbReference>
<dbReference type="NCBIfam" id="TIGR00170">
    <property type="entry name" value="leuC"/>
    <property type="match status" value="1"/>
</dbReference>
<name>A0A7W7IMQ6_9CAUL</name>
<dbReference type="EC" id="4.2.1.33" evidence="13"/>
<dbReference type="UniPathway" id="UPA00048">
    <property type="reaction ID" value="UER00071"/>
</dbReference>
<evidence type="ECO:0000256" key="11">
    <source>
        <dbReference type="ARBA" id="ARBA00023239"/>
    </source>
</evidence>
<keyword evidence="5 13" id="KW-0432">Leucine biosynthesis</keyword>
<protein>
    <recommendedName>
        <fullName evidence="13">3-isopropylmalate dehydratase large subunit</fullName>
        <ecNumber evidence="13">4.2.1.33</ecNumber>
    </recommendedName>
    <alternativeName>
        <fullName evidence="13">Alpha-IPM isomerase</fullName>
        <shortName evidence="13">IPMI</shortName>
    </alternativeName>
    <alternativeName>
        <fullName evidence="13">Isopropylmalate isomerase</fullName>
    </alternativeName>
</protein>
<evidence type="ECO:0000256" key="2">
    <source>
        <dbReference type="ARBA" id="ARBA00002695"/>
    </source>
</evidence>
<evidence type="ECO:0000256" key="4">
    <source>
        <dbReference type="ARBA" id="ARBA00011271"/>
    </source>
</evidence>
<dbReference type="Gene3D" id="3.30.499.10">
    <property type="entry name" value="Aconitase, domain 3"/>
    <property type="match status" value="2"/>
</dbReference>
<comment type="similarity">
    <text evidence="13">Belongs to the aconitase/IPM isomerase family. LeuC type 1 subfamily.</text>
</comment>
<comment type="catalytic activity">
    <reaction evidence="1 13">
        <text>(2R,3S)-3-isopropylmalate = (2S)-2-isopropylmalate</text>
        <dbReference type="Rhea" id="RHEA:32287"/>
        <dbReference type="ChEBI" id="CHEBI:1178"/>
        <dbReference type="ChEBI" id="CHEBI:35121"/>
        <dbReference type="EC" id="4.2.1.33"/>
    </reaction>
</comment>
<proteinExistence type="inferred from homology"/>
<keyword evidence="9 13" id="KW-0408">Iron</keyword>
<feature type="binding site" evidence="13">
    <location>
        <position position="407"/>
    </location>
    <ligand>
        <name>[4Fe-4S] cluster</name>
        <dbReference type="ChEBI" id="CHEBI:49883"/>
    </ligand>
</feature>
<dbReference type="GO" id="GO:0051539">
    <property type="term" value="F:4 iron, 4 sulfur cluster binding"/>
    <property type="evidence" value="ECO:0007669"/>
    <property type="project" value="UniProtKB-KW"/>
</dbReference>
<dbReference type="PANTHER" id="PTHR43822">
    <property type="entry name" value="HOMOACONITASE, MITOCHONDRIAL-RELATED"/>
    <property type="match status" value="1"/>
</dbReference>
<evidence type="ECO:0000259" key="14">
    <source>
        <dbReference type="Pfam" id="PF00330"/>
    </source>
</evidence>